<keyword evidence="2" id="KW-1185">Reference proteome</keyword>
<gene>
    <name evidence="1" type="ORF">GXW71_05220</name>
</gene>
<reference evidence="2" key="1">
    <citation type="journal article" date="2021" name="Syst. Appl. Microbiol.">
        <title>Roseomonas hellenica sp. nov., isolated from roots of wild-growing Alkanna tinctoria.</title>
        <authorList>
            <person name="Rat A."/>
            <person name="Naranjo H.D."/>
            <person name="Lebbe L."/>
            <person name="Cnockaert M."/>
            <person name="Krigas N."/>
            <person name="Grigoriadou K."/>
            <person name="Maloupa E."/>
            <person name="Willems A."/>
        </authorList>
    </citation>
    <scope>NUCLEOTIDE SEQUENCE [LARGE SCALE GENOMIC DNA]</scope>
    <source>
        <strain evidence="2">LMG 31523</strain>
    </source>
</reference>
<evidence type="ECO:0000313" key="2">
    <source>
        <dbReference type="Proteomes" id="UP001196870"/>
    </source>
</evidence>
<sequence>MTSQRGGYKIVQDTGPGGGYFIVGIGTDGEEILFPERYATEEEAGAAMAARDLEKSDEVVPGSLPSMI</sequence>
<dbReference type="RefSeq" id="WP_211851353.1">
    <property type="nucleotide sequence ID" value="NZ_JAAGBB010000005.1"/>
</dbReference>
<organism evidence="1 2">
    <name type="scientific">Plastoroseomonas hellenica</name>
    <dbReference type="NCBI Taxonomy" id="2687306"/>
    <lineage>
        <taxon>Bacteria</taxon>
        <taxon>Pseudomonadati</taxon>
        <taxon>Pseudomonadota</taxon>
        <taxon>Alphaproteobacteria</taxon>
        <taxon>Acetobacterales</taxon>
        <taxon>Acetobacteraceae</taxon>
        <taxon>Plastoroseomonas</taxon>
    </lineage>
</organism>
<accession>A0ABS5ETY6</accession>
<dbReference type="Proteomes" id="UP001196870">
    <property type="component" value="Unassembled WGS sequence"/>
</dbReference>
<protein>
    <submittedName>
        <fullName evidence="1">Uncharacterized protein</fullName>
    </submittedName>
</protein>
<evidence type="ECO:0000313" key="1">
    <source>
        <dbReference type="EMBL" id="MBR0663754.1"/>
    </source>
</evidence>
<dbReference type="EMBL" id="JAAGBB010000005">
    <property type="protein sequence ID" value="MBR0663754.1"/>
    <property type="molecule type" value="Genomic_DNA"/>
</dbReference>
<comment type="caution">
    <text evidence="1">The sequence shown here is derived from an EMBL/GenBank/DDBJ whole genome shotgun (WGS) entry which is preliminary data.</text>
</comment>
<proteinExistence type="predicted"/>
<name>A0ABS5ETY6_9PROT</name>